<dbReference type="CDD" id="cd02253">
    <property type="entry name" value="DmpA"/>
    <property type="match status" value="1"/>
</dbReference>
<evidence type="ECO:0000313" key="4">
    <source>
        <dbReference type="Proteomes" id="UP000295783"/>
    </source>
</evidence>
<protein>
    <submittedName>
        <fullName evidence="3">L-aminopeptidase DmpA</fullName>
    </submittedName>
</protein>
<dbReference type="AlphaFoldDB" id="A0A4R6WPP8"/>
<dbReference type="EMBL" id="SNYW01000007">
    <property type="protein sequence ID" value="TDQ83164.1"/>
    <property type="molecule type" value="Genomic_DNA"/>
</dbReference>
<comment type="similarity">
    <text evidence="1">Belongs to the peptidase S58 family.</text>
</comment>
<keyword evidence="3" id="KW-0031">Aminopeptidase</keyword>
<evidence type="ECO:0000256" key="1">
    <source>
        <dbReference type="ARBA" id="ARBA00007068"/>
    </source>
</evidence>
<organism evidence="3 4">
    <name type="scientific">Dongia mobilis</name>
    <dbReference type="NCBI Taxonomy" id="578943"/>
    <lineage>
        <taxon>Bacteria</taxon>
        <taxon>Pseudomonadati</taxon>
        <taxon>Pseudomonadota</taxon>
        <taxon>Alphaproteobacteria</taxon>
        <taxon>Rhodospirillales</taxon>
        <taxon>Dongiaceae</taxon>
        <taxon>Dongia</taxon>
    </lineage>
</organism>
<name>A0A4R6WPP8_9PROT</name>
<dbReference type="PANTHER" id="PTHR36512">
    <property type="entry name" value="D-AMINOPEPTIDASE"/>
    <property type="match status" value="1"/>
</dbReference>
<dbReference type="RefSeq" id="WP_133612946.1">
    <property type="nucleotide sequence ID" value="NZ_SNYW01000007.1"/>
</dbReference>
<reference evidence="3 4" key="1">
    <citation type="submission" date="2019-03" db="EMBL/GenBank/DDBJ databases">
        <title>Genomic Encyclopedia of Type Strains, Phase III (KMG-III): the genomes of soil and plant-associated and newly described type strains.</title>
        <authorList>
            <person name="Whitman W."/>
        </authorList>
    </citation>
    <scope>NUCLEOTIDE SEQUENCE [LARGE SCALE GENOMIC DNA]</scope>
    <source>
        <strain evidence="3 4">CGMCC 1.7660</strain>
    </source>
</reference>
<dbReference type="PANTHER" id="PTHR36512:SF3">
    <property type="entry name" value="BLR5678 PROTEIN"/>
    <property type="match status" value="1"/>
</dbReference>
<keyword evidence="3" id="KW-0645">Protease</keyword>
<gene>
    <name evidence="3" type="ORF">A8950_1449</name>
</gene>
<dbReference type="Pfam" id="PF03576">
    <property type="entry name" value="Peptidase_S58"/>
    <property type="match status" value="1"/>
</dbReference>
<dbReference type="Gene3D" id="3.60.70.12">
    <property type="entry name" value="L-amino peptidase D-ALA esterase/amidase"/>
    <property type="match status" value="1"/>
</dbReference>
<accession>A0A4R6WPP8</accession>
<dbReference type="SUPFAM" id="SSF56266">
    <property type="entry name" value="DmpA/ArgJ-like"/>
    <property type="match status" value="1"/>
</dbReference>
<evidence type="ECO:0000256" key="2">
    <source>
        <dbReference type="SAM" id="MobiDB-lite"/>
    </source>
</evidence>
<dbReference type="GO" id="GO:0004177">
    <property type="term" value="F:aminopeptidase activity"/>
    <property type="evidence" value="ECO:0007669"/>
    <property type="project" value="UniProtKB-KW"/>
</dbReference>
<dbReference type="OrthoDB" id="9770388at2"/>
<sequence length="368" mass="38757">MNKPHSKPRARDLGLPFPGRPGAHNAITDIPGVKVGMTTINQPDGPVRSGVTAIVPRGDAPDLMPVWAGFHALNGNGEMTGTHWINDAGYFCGPICITNTHSVGITHHAAVRWMIRRFGHQFTADHLWAMPVVAETYDGVLNDINGQHITEAHALAALDGAQAGPVAEGNVGGGTGMICYEFKGGTGTASRRIEIGKDEQERSGHVGVLVQANHGIRDWLTILGVPVGKHLAGGALFAREQGSIIVIIGTDLPLLPNQLKRVAKRAAIGIGRGGSPGGNNSGDIFMAFSTGNAMTLPQAGPAIWRLEAVNDEMFDAIYLAAVEAIEEAIVNALVAAETMIALRPAGLEVAAIDHSALLDVMRSYNRLA</sequence>
<dbReference type="Proteomes" id="UP000295783">
    <property type="component" value="Unassembled WGS sequence"/>
</dbReference>
<dbReference type="InterPro" id="IPR005321">
    <property type="entry name" value="Peptidase_S58_DmpA"/>
</dbReference>
<evidence type="ECO:0000313" key="3">
    <source>
        <dbReference type="EMBL" id="TDQ83164.1"/>
    </source>
</evidence>
<feature type="region of interest" description="Disordered" evidence="2">
    <location>
        <begin position="1"/>
        <end position="21"/>
    </location>
</feature>
<comment type="caution">
    <text evidence="3">The sequence shown here is derived from an EMBL/GenBank/DDBJ whole genome shotgun (WGS) entry which is preliminary data.</text>
</comment>
<keyword evidence="4" id="KW-1185">Reference proteome</keyword>
<keyword evidence="3" id="KW-0378">Hydrolase</keyword>
<dbReference type="InterPro" id="IPR016117">
    <property type="entry name" value="ArgJ-like_dom_sf"/>
</dbReference>
<proteinExistence type="inferred from homology"/>